<evidence type="ECO:0000313" key="2">
    <source>
        <dbReference type="EMBL" id="MBF9071129.1"/>
    </source>
</evidence>
<comment type="caution">
    <text evidence="2">The sequence shown here is derived from an EMBL/GenBank/DDBJ whole genome shotgun (WGS) entry which is preliminary data.</text>
</comment>
<protein>
    <submittedName>
        <fullName evidence="2">Uncharacterized protein</fullName>
    </submittedName>
</protein>
<dbReference type="EMBL" id="JADPRT010000010">
    <property type="protein sequence ID" value="MBF9071129.1"/>
    <property type="molecule type" value="Genomic_DNA"/>
</dbReference>
<organism evidence="2 3">
    <name type="scientific">Streptacidiphilus fuscans</name>
    <dbReference type="NCBI Taxonomy" id="2789292"/>
    <lineage>
        <taxon>Bacteria</taxon>
        <taxon>Bacillati</taxon>
        <taxon>Actinomycetota</taxon>
        <taxon>Actinomycetes</taxon>
        <taxon>Kitasatosporales</taxon>
        <taxon>Streptomycetaceae</taxon>
        <taxon>Streptacidiphilus</taxon>
    </lineage>
</organism>
<gene>
    <name evidence="2" type="ORF">I2501_24220</name>
</gene>
<sequence>MAADQAAASRFEEERPGVVDAYAALLAEADSPLVATGRWSRVRRNAENVLRECATGLRGEQPQVAEAELVGAELLGARRAVDGIPAEESVRAARLLWQATEPALERALAPLPPRLRAQLRRQAGRAFYRSVSTRLRAGAAGYADHGLIDLLVGIERAALASDRREREAAAGPAPESEAEAESEAAAGPGSRPCPGAHRRIAAELGVPETPGAEVRTTLRAALRRAEARER</sequence>
<proteinExistence type="predicted"/>
<dbReference type="Proteomes" id="UP000657385">
    <property type="component" value="Unassembled WGS sequence"/>
</dbReference>
<name>A0A931B4S9_9ACTN</name>
<dbReference type="AlphaFoldDB" id="A0A931B4S9"/>
<evidence type="ECO:0000313" key="3">
    <source>
        <dbReference type="Proteomes" id="UP000657385"/>
    </source>
</evidence>
<evidence type="ECO:0000256" key="1">
    <source>
        <dbReference type="SAM" id="MobiDB-lite"/>
    </source>
</evidence>
<accession>A0A931B4S9</accession>
<reference evidence="2" key="1">
    <citation type="submission" date="2020-11" db="EMBL/GenBank/DDBJ databases">
        <title>Isolation and identification of active actinomycetes.</title>
        <authorList>
            <person name="Yu B."/>
        </authorList>
    </citation>
    <scope>NUCLEOTIDE SEQUENCE</scope>
    <source>
        <strain evidence="2">NEAU-YB345</strain>
    </source>
</reference>
<feature type="region of interest" description="Disordered" evidence="1">
    <location>
        <begin position="163"/>
        <end position="216"/>
    </location>
</feature>
<keyword evidence="3" id="KW-1185">Reference proteome</keyword>
<dbReference type="RefSeq" id="WP_196196273.1">
    <property type="nucleotide sequence ID" value="NZ_JADPRT010000010.1"/>
</dbReference>